<evidence type="ECO:0000313" key="3">
    <source>
        <dbReference type="Proteomes" id="UP000251956"/>
    </source>
</evidence>
<proteinExistence type="predicted"/>
<feature type="compositionally biased region" description="Basic and acidic residues" evidence="1">
    <location>
        <begin position="29"/>
        <end position="51"/>
    </location>
</feature>
<accession>A0A330GN85</accession>
<name>A0A330GN85_9HYPH</name>
<comment type="caution">
    <text evidence="2">The sequence shown here is derived from an EMBL/GenBank/DDBJ whole genome shotgun (WGS) entry which is preliminary data.</text>
</comment>
<dbReference type="AlphaFoldDB" id="A0A330GN85"/>
<feature type="compositionally biased region" description="Basic and acidic residues" evidence="1">
    <location>
        <begin position="67"/>
        <end position="78"/>
    </location>
</feature>
<reference evidence="2 3" key="2">
    <citation type="submission" date="2018-07" db="EMBL/GenBank/DDBJ databases">
        <title>Diversity of Mesorhizobium strains in Brazil.</title>
        <authorList>
            <person name="Helene L.C.F."/>
            <person name="Dall'Agnol R."/>
            <person name="Delamuta J.R.M."/>
            <person name="Hungria M."/>
        </authorList>
    </citation>
    <scope>NUCLEOTIDE SEQUENCE [LARGE SCALE GENOMIC DNA]</scope>
    <source>
        <strain evidence="2 3">CNPSo 3140</strain>
    </source>
</reference>
<feature type="region of interest" description="Disordered" evidence="1">
    <location>
        <begin position="1"/>
        <end position="51"/>
    </location>
</feature>
<keyword evidence="3" id="KW-1185">Reference proteome</keyword>
<evidence type="ECO:0000256" key="1">
    <source>
        <dbReference type="SAM" id="MobiDB-lite"/>
    </source>
</evidence>
<evidence type="ECO:0000313" key="2">
    <source>
        <dbReference type="EMBL" id="RAZ74389.1"/>
    </source>
</evidence>
<dbReference type="EMBL" id="QMBQ01000006">
    <property type="protein sequence ID" value="RAZ74389.1"/>
    <property type="molecule type" value="Genomic_DNA"/>
</dbReference>
<reference evidence="3" key="1">
    <citation type="submission" date="2018-06" db="EMBL/GenBank/DDBJ databases">
        <authorList>
            <person name="Helene L.C."/>
            <person name="Dall'Agnol R."/>
            <person name="Delamuta J.R."/>
            <person name="Hungria M."/>
        </authorList>
    </citation>
    <scope>NUCLEOTIDE SEQUENCE [LARGE SCALE GENOMIC DNA]</scope>
    <source>
        <strain evidence="3">CNPSo 3140</strain>
    </source>
</reference>
<organism evidence="2 3">
    <name type="scientific">Mesorhizobium atlanticum</name>
    <dbReference type="NCBI Taxonomy" id="2233532"/>
    <lineage>
        <taxon>Bacteria</taxon>
        <taxon>Pseudomonadati</taxon>
        <taxon>Pseudomonadota</taxon>
        <taxon>Alphaproteobacteria</taxon>
        <taxon>Hyphomicrobiales</taxon>
        <taxon>Phyllobacteriaceae</taxon>
        <taxon>Mesorhizobium</taxon>
    </lineage>
</organism>
<dbReference type="Proteomes" id="UP000251956">
    <property type="component" value="Unassembled WGS sequence"/>
</dbReference>
<feature type="region of interest" description="Disordered" evidence="1">
    <location>
        <begin position="60"/>
        <end position="79"/>
    </location>
</feature>
<gene>
    <name evidence="2" type="ORF">DPM35_21920</name>
</gene>
<sequence length="226" mass="26422">MHGFTPEHWAAMSPRERARASNRASRARRTPEQIEKSRASSKAWRDKRSPELIERARASRKAWLAKRTPEQAERDKQTQKRYFARRMETAAGREARNACLRKYYHRMKADADWREKRNARRRIGTASTQRVSENLARALGQNELHSAAARAAPKRLPRWVRDDVIADMVLAVLEGQARVDELTPQSEAFVSRHYREYETFDLRSIDEKDETGRTLADTLTEQHLPW</sequence>
<protein>
    <submittedName>
        <fullName evidence="2">Uncharacterized protein</fullName>
    </submittedName>
</protein>